<keyword evidence="4" id="KW-0862">Zinc</keyword>
<accession>A0A8M8V116</accession>
<evidence type="ECO:0000256" key="9">
    <source>
        <dbReference type="PROSITE-ProRule" id="PRU00027"/>
    </source>
</evidence>
<sequence length="447" mass="52144">MQSEEEILERTNRVDTDTIGTEKNIEETSKDDEILGSKPKRKKKSAIWSDFTEIKDADGVMKISCIHCKKMYRKTKITPTTQLHRHLQSCAIKAKADKSKDGLSQTQLGFVTSSVDPTLCSSLYVGKFDMEKMKESVAHWIMMHEHPFSIVEEEGFNLMQRREMPEWRGITRNTSKTYCINVYEAEKKQLKSFLKNVNKISLTTDCWKSKNQKIEYMVITGHWIDESWHSVYLTLFTFHLHVEALKLQMSFGAAWRIGASMIYVRNKRRLLCEGKLFHVRCCGHILNLIAQDGLSEIKNIVDVIRDSVEYVRRSDARLKIFSEIVKQLNLPDKKLVDDCRTRWNSTYEMLAAAIKFKDVFPRFADREPHYDICLSAEDWTKAEKVCSILELFWTVAHIVSGSDYPTSNLFLNEVSRVKVLLDKKSLENDIFIQDMVARMKKKFDKYW</sequence>
<dbReference type="GO" id="GO:0009791">
    <property type="term" value="P:post-embryonic development"/>
    <property type="evidence" value="ECO:0007669"/>
    <property type="project" value="UniProtKB-ARBA"/>
</dbReference>
<evidence type="ECO:0000256" key="7">
    <source>
        <dbReference type="ARBA" id="ARBA00023163"/>
    </source>
</evidence>
<gene>
    <name evidence="13" type="primary">LOC105162401</name>
</gene>
<feature type="domain" description="BED-type" evidence="11">
    <location>
        <begin position="42"/>
        <end position="106"/>
    </location>
</feature>
<dbReference type="GeneID" id="105162401"/>
<evidence type="ECO:0000256" key="2">
    <source>
        <dbReference type="ARBA" id="ARBA00022723"/>
    </source>
</evidence>
<evidence type="ECO:0000256" key="5">
    <source>
        <dbReference type="ARBA" id="ARBA00023015"/>
    </source>
</evidence>
<comment type="subcellular location">
    <subcellularLocation>
        <location evidence="1">Nucleus</location>
    </subcellularLocation>
</comment>
<evidence type="ECO:0000256" key="10">
    <source>
        <dbReference type="SAM" id="MobiDB-lite"/>
    </source>
</evidence>
<evidence type="ECO:0000256" key="3">
    <source>
        <dbReference type="ARBA" id="ARBA00022771"/>
    </source>
</evidence>
<feature type="region of interest" description="Disordered" evidence="10">
    <location>
        <begin position="1"/>
        <end position="37"/>
    </location>
</feature>
<keyword evidence="3 9" id="KW-0863">Zinc-finger</keyword>
<dbReference type="AlphaFoldDB" id="A0A8M8V116"/>
<protein>
    <submittedName>
        <fullName evidence="13">Zinc finger BED domain-containing protein RICESLEEPER 2-like</fullName>
    </submittedName>
</protein>
<organism evidence="12 13">
    <name type="scientific">Sesamum indicum</name>
    <name type="common">Oriental sesame</name>
    <name type="synonym">Sesamum orientale</name>
    <dbReference type="NCBI Taxonomy" id="4182"/>
    <lineage>
        <taxon>Eukaryota</taxon>
        <taxon>Viridiplantae</taxon>
        <taxon>Streptophyta</taxon>
        <taxon>Embryophyta</taxon>
        <taxon>Tracheophyta</taxon>
        <taxon>Spermatophyta</taxon>
        <taxon>Magnoliopsida</taxon>
        <taxon>eudicotyledons</taxon>
        <taxon>Gunneridae</taxon>
        <taxon>Pentapetalae</taxon>
        <taxon>asterids</taxon>
        <taxon>lamiids</taxon>
        <taxon>Lamiales</taxon>
        <taxon>Pedaliaceae</taxon>
        <taxon>Sesamum</taxon>
    </lineage>
</organism>
<dbReference type="PANTHER" id="PTHR46481">
    <property type="entry name" value="ZINC FINGER BED DOMAIN-CONTAINING PROTEIN 4"/>
    <property type="match status" value="1"/>
</dbReference>
<keyword evidence="12" id="KW-1185">Reference proteome</keyword>
<reference evidence="13" key="1">
    <citation type="submission" date="2025-08" db="UniProtKB">
        <authorList>
            <consortium name="RefSeq"/>
        </authorList>
    </citation>
    <scope>IDENTIFICATION</scope>
</reference>
<keyword evidence="8" id="KW-0539">Nucleus</keyword>
<dbReference type="InterPro" id="IPR052035">
    <property type="entry name" value="ZnF_BED_domain_contain"/>
</dbReference>
<dbReference type="InterPro" id="IPR012337">
    <property type="entry name" value="RNaseH-like_sf"/>
</dbReference>
<dbReference type="Pfam" id="PF14372">
    <property type="entry name" value="hAT-like_RNase-H"/>
    <property type="match status" value="1"/>
</dbReference>
<dbReference type="Proteomes" id="UP000504604">
    <property type="component" value="Linkage group LG5"/>
</dbReference>
<evidence type="ECO:0000256" key="8">
    <source>
        <dbReference type="ARBA" id="ARBA00023242"/>
    </source>
</evidence>
<dbReference type="InterPro" id="IPR025525">
    <property type="entry name" value="hAT-like_transposase_RNase-H"/>
</dbReference>
<dbReference type="KEGG" id="sind:105162401"/>
<dbReference type="GO" id="GO:0008270">
    <property type="term" value="F:zinc ion binding"/>
    <property type="evidence" value="ECO:0007669"/>
    <property type="project" value="UniProtKB-KW"/>
</dbReference>
<dbReference type="InterPro" id="IPR036236">
    <property type="entry name" value="Znf_C2H2_sf"/>
</dbReference>
<dbReference type="InterPro" id="IPR003656">
    <property type="entry name" value="Znf_BED"/>
</dbReference>
<dbReference type="SUPFAM" id="SSF57667">
    <property type="entry name" value="beta-beta-alpha zinc fingers"/>
    <property type="match status" value="1"/>
</dbReference>
<evidence type="ECO:0000256" key="1">
    <source>
        <dbReference type="ARBA" id="ARBA00004123"/>
    </source>
</evidence>
<evidence type="ECO:0000313" key="13">
    <source>
        <dbReference type="RefSeq" id="XP_020549781.1"/>
    </source>
</evidence>
<proteinExistence type="predicted"/>
<dbReference type="OrthoDB" id="2610923at2759"/>
<evidence type="ECO:0000313" key="12">
    <source>
        <dbReference type="Proteomes" id="UP000504604"/>
    </source>
</evidence>
<keyword evidence="7" id="KW-0804">Transcription</keyword>
<keyword evidence="2" id="KW-0479">Metal-binding</keyword>
<evidence type="ECO:0000256" key="4">
    <source>
        <dbReference type="ARBA" id="ARBA00022833"/>
    </source>
</evidence>
<dbReference type="SMART" id="SM00614">
    <property type="entry name" value="ZnF_BED"/>
    <property type="match status" value="1"/>
</dbReference>
<evidence type="ECO:0000256" key="6">
    <source>
        <dbReference type="ARBA" id="ARBA00023125"/>
    </source>
</evidence>
<dbReference type="SUPFAM" id="SSF53098">
    <property type="entry name" value="Ribonuclease H-like"/>
    <property type="match status" value="1"/>
</dbReference>
<name>A0A8M8V116_SESIN</name>
<dbReference type="PROSITE" id="PS50808">
    <property type="entry name" value="ZF_BED"/>
    <property type="match status" value="1"/>
</dbReference>
<dbReference type="GO" id="GO:0005634">
    <property type="term" value="C:nucleus"/>
    <property type="evidence" value="ECO:0007669"/>
    <property type="project" value="UniProtKB-SubCell"/>
</dbReference>
<feature type="compositionally biased region" description="Basic and acidic residues" evidence="10">
    <location>
        <begin position="23"/>
        <end position="35"/>
    </location>
</feature>
<dbReference type="RefSeq" id="XP_020549781.1">
    <property type="nucleotide sequence ID" value="XM_020694122.1"/>
</dbReference>
<dbReference type="GO" id="GO:0003677">
    <property type="term" value="F:DNA binding"/>
    <property type="evidence" value="ECO:0007669"/>
    <property type="project" value="UniProtKB-KW"/>
</dbReference>
<dbReference type="PANTHER" id="PTHR46481:SF10">
    <property type="entry name" value="ZINC FINGER BED DOMAIN-CONTAINING PROTEIN 39"/>
    <property type="match status" value="1"/>
</dbReference>
<evidence type="ECO:0000259" key="11">
    <source>
        <dbReference type="PROSITE" id="PS50808"/>
    </source>
</evidence>
<keyword evidence="5" id="KW-0805">Transcription regulation</keyword>
<keyword evidence="6" id="KW-0238">DNA-binding</keyword>